<dbReference type="Gene3D" id="1.10.3730.10">
    <property type="entry name" value="ProC C-terminal domain-like"/>
    <property type="match status" value="1"/>
</dbReference>
<dbReference type="InterPro" id="IPR028939">
    <property type="entry name" value="P5C_Rdtase_cat_N"/>
</dbReference>
<dbReference type="InterPro" id="IPR000304">
    <property type="entry name" value="Pyrroline-COOH_reductase"/>
</dbReference>
<evidence type="ECO:0000256" key="1">
    <source>
        <dbReference type="ARBA" id="ARBA00005525"/>
    </source>
</evidence>
<keyword evidence="8" id="KW-1185">Reference proteome</keyword>
<comment type="pathway">
    <text evidence="4">Amino-acid biosynthesis; L-proline biosynthesis; L-proline from L-glutamate 5-semialdehyde: step 1/1.</text>
</comment>
<evidence type="ECO:0000313" key="7">
    <source>
        <dbReference type="EMBL" id="KAK9719022.1"/>
    </source>
</evidence>
<evidence type="ECO:0000256" key="2">
    <source>
        <dbReference type="ARBA" id="ARBA00022857"/>
    </source>
</evidence>
<dbReference type="Proteomes" id="UP001479436">
    <property type="component" value="Unassembled WGS sequence"/>
</dbReference>
<dbReference type="HAMAP" id="MF_01925">
    <property type="entry name" value="P5C_reductase"/>
    <property type="match status" value="1"/>
</dbReference>
<dbReference type="InterPro" id="IPR053790">
    <property type="entry name" value="P5CR-like_CS"/>
</dbReference>
<dbReference type="InterPro" id="IPR036291">
    <property type="entry name" value="NAD(P)-bd_dom_sf"/>
</dbReference>
<dbReference type="EC" id="1.5.1.2" evidence="4"/>
<dbReference type="EMBL" id="JASJQH010007065">
    <property type="protein sequence ID" value="KAK9719022.1"/>
    <property type="molecule type" value="Genomic_DNA"/>
</dbReference>
<dbReference type="InterPro" id="IPR008927">
    <property type="entry name" value="6-PGluconate_DH-like_C_sf"/>
</dbReference>
<dbReference type="NCBIfam" id="TIGR00112">
    <property type="entry name" value="proC"/>
    <property type="match status" value="1"/>
</dbReference>
<comment type="catalytic activity">
    <reaction evidence="4">
        <text>L-proline + NADP(+) = (S)-1-pyrroline-5-carboxylate + NADPH + 2 H(+)</text>
        <dbReference type="Rhea" id="RHEA:14109"/>
        <dbReference type="ChEBI" id="CHEBI:15378"/>
        <dbReference type="ChEBI" id="CHEBI:17388"/>
        <dbReference type="ChEBI" id="CHEBI:57783"/>
        <dbReference type="ChEBI" id="CHEBI:58349"/>
        <dbReference type="ChEBI" id="CHEBI:60039"/>
        <dbReference type="EC" id="1.5.1.2"/>
    </reaction>
</comment>
<keyword evidence="2 4" id="KW-0521">NADP</keyword>
<accession>A0ABR2W3N7</accession>
<dbReference type="SUPFAM" id="SSF48179">
    <property type="entry name" value="6-phosphogluconate dehydrogenase C-terminal domain-like"/>
    <property type="match status" value="1"/>
</dbReference>
<evidence type="ECO:0000313" key="8">
    <source>
        <dbReference type="Proteomes" id="UP001479436"/>
    </source>
</evidence>
<feature type="domain" description="Pyrroline-5-carboxylate reductase catalytic N-terminal" evidence="5">
    <location>
        <begin position="9"/>
        <end position="106"/>
    </location>
</feature>
<evidence type="ECO:0000259" key="6">
    <source>
        <dbReference type="Pfam" id="PF14748"/>
    </source>
</evidence>
<organism evidence="7 8">
    <name type="scientific">Basidiobolus ranarum</name>
    <dbReference type="NCBI Taxonomy" id="34480"/>
    <lineage>
        <taxon>Eukaryota</taxon>
        <taxon>Fungi</taxon>
        <taxon>Fungi incertae sedis</taxon>
        <taxon>Zoopagomycota</taxon>
        <taxon>Entomophthoromycotina</taxon>
        <taxon>Basidiobolomycetes</taxon>
        <taxon>Basidiobolales</taxon>
        <taxon>Basidiobolaceae</taxon>
        <taxon>Basidiobolus</taxon>
    </lineage>
</organism>
<dbReference type="PANTHER" id="PTHR11645">
    <property type="entry name" value="PYRROLINE-5-CARBOXYLATE REDUCTASE"/>
    <property type="match status" value="1"/>
</dbReference>
<proteinExistence type="inferred from homology"/>
<name>A0ABR2W3N7_9FUNG</name>
<dbReference type="InterPro" id="IPR029036">
    <property type="entry name" value="P5CR_dimer"/>
</dbReference>
<sequence>MNSKEPVSICVLGCGTMGIAIISGSLESKTNLGHITACVSSEDSGKRLRNLYGDQVNVVVGDNASGIGASNVVLLCTKPQMAKLVLQDEKVYEQLKDKILISICAGITLSQLQDWTPDSTVVIRAMPNTPCKIREGMTVLGCLPNTSHEHRDLALGLFSPLGRCRFMDEKHFDAVTSLSGSGPAFACVVLEALADGGVMMGLPRDVALELAAQAIHGAASMVLTTGAHPAAIKDSVTTPGGCTIAGLLTMEDGKIRSTLARTIQEATQVASQLGKPK</sequence>
<dbReference type="SUPFAM" id="SSF51735">
    <property type="entry name" value="NAD(P)-binding Rossmann-fold domains"/>
    <property type="match status" value="1"/>
</dbReference>
<evidence type="ECO:0000256" key="3">
    <source>
        <dbReference type="ARBA" id="ARBA00023002"/>
    </source>
</evidence>
<evidence type="ECO:0000256" key="4">
    <source>
        <dbReference type="RuleBase" id="RU003903"/>
    </source>
</evidence>
<dbReference type="Pfam" id="PF14748">
    <property type="entry name" value="P5CR_dimer"/>
    <property type="match status" value="1"/>
</dbReference>
<dbReference type="PIRSF" id="PIRSF000193">
    <property type="entry name" value="Pyrrol-5-carb_rd"/>
    <property type="match status" value="1"/>
</dbReference>
<dbReference type="PANTHER" id="PTHR11645:SF0">
    <property type="entry name" value="PYRROLINE-5-CARBOXYLATE REDUCTASE 3"/>
    <property type="match status" value="1"/>
</dbReference>
<dbReference type="Gene3D" id="3.40.50.720">
    <property type="entry name" value="NAD(P)-binding Rossmann-like Domain"/>
    <property type="match status" value="1"/>
</dbReference>
<comment type="similarity">
    <text evidence="1 4">Belongs to the pyrroline-5-carboxylate reductase family.</text>
</comment>
<keyword evidence="3 4" id="KW-0560">Oxidoreductase</keyword>
<protein>
    <recommendedName>
        <fullName evidence="4">Pyrroline-5-carboxylate reductase</fullName>
        <ecNumber evidence="4">1.5.1.2</ecNumber>
    </recommendedName>
</protein>
<dbReference type="Pfam" id="PF03807">
    <property type="entry name" value="F420_oxidored"/>
    <property type="match status" value="1"/>
</dbReference>
<dbReference type="GO" id="GO:0004735">
    <property type="term" value="F:pyrroline-5-carboxylate reductase activity"/>
    <property type="evidence" value="ECO:0007669"/>
    <property type="project" value="UniProtKB-EC"/>
</dbReference>
<gene>
    <name evidence="7" type="primary">PRO3</name>
    <name evidence="7" type="ORF">K7432_005074</name>
</gene>
<keyword evidence="4" id="KW-0028">Amino-acid biosynthesis</keyword>
<comment type="caution">
    <text evidence="7">The sequence shown here is derived from an EMBL/GenBank/DDBJ whole genome shotgun (WGS) entry which is preliminary data.</text>
</comment>
<evidence type="ECO:0000259" key="5">
    <source>
        <dbReference type="Pfam" id="PF03807"/>
    </source>
</evidence>
<dbReference type="PROSITE" id="PS00521">
    <property type="entry name" value="P5CR"/>
    <property type="match status" value="1"/>
</dbReference>
<feature type="domain" description="Pyrroline-5-carboxylate reductase dimerisation" evidence="6">
    <location>
        <begin position="169"/>
        <end position="273"/>
    </location>
</feature>
<reference evidence="7 8" key="1">
    <citation type="submission" date="2023-04" db="EMBL/GenBank/DDBJ databases">
        <title>Genome of Basidiobolus ranarum AG-B5.</title>
        <authorList>
            <person name="Stajich J.E."/>
            <person name="Carter-House D."/>
            <person name="Gryganskyi A."/>
        </authorList>
    </citation>
    <scope>NUCLEOTIDE SEQUENCE [LARGE SCALE GENOMIC DNA]</scope>
    <source>
        <strain evidence="7 8">AG-B5</strain>
    </source>
</reference>
<keyword evidence="4" id="KW-0641">Proline biosynthesis</keyword>